<keyword evidence="2" id="KW-1185">Reference proteome</keyword>
<name>A0ACC1R1T4_9HYPO</name>
<accession>A0ACC1R1T4</accession>
<gene>
    <name evidence="1" type="ORF">NLG97_g3067</name>
</gene>
<reference evidence="1" key="1">
    <citation type="submission" date="2022-07" db="EMBL/GenBank/DDBJ databases">
        <title>Genome Sequence of Lecanicillium saksenae.</title>
        <authorList>
            <person name="Buettner E."/>
        </authorList>
    </citation>
    <scope>NUCLEOTIDE SEQUENCE</scope>
    <source>
        <strain evidence="1">VT-O1</strain>
    </source>
</reference>
<evidence type="ECO:0000313" key="2">
    <source>
        <dbReference type="Proteomes" id="UP001148737"/>
    </source>
</evidence>
<sequence length="726" mass="81886">MNSSTSSEALSGDADFEAILEKIHQECISGPYPEHPVRVFPRWNDCFQLNISKVIRDSAKTAESMVLLRPPPLGDASPWLAVLFQLQLPNQENKWRSTQLLETPGWMVGESLIMVQRLDDMNDWSMVRAVCHVAYGPESYQAALVHLYALARCTFQSQPLRPFLYGILIYKSTFELWTFDRSGMYVSQALDLGVAYLDAVSFVVGLSLMAAKSLGVEGIIQRDKSSQAPIMFLPGEVLELSPSPIVAPRDIFGDGLLCYYARKQNEQRWTHTLKFKWRHDFKTKEEELFPAIRENGIAGVASLVYHGMIASTADLRSGVRHQTCRSLLKMSEVGRHGRGIEKHSILTSFRFRNRTCMCFVFTPLGLPLSTFRGPSELLVVLRDAIQAHRDLLQKANILHGDISSSNILIEEHTRKGLLIDFDAAIDLSRCTPTGKSFAATLEFLAVGLARGDPNTYRHDLESFFYVLLRVVACNKGLVPAGSRLNRWAADDWEEAIAARAADMQRDNFELLLNEWDPRFEKCKKLAWKLWKFLFRNDNDLFWGTDASEDGTHALDESGIRDRPHVLDITADNILHAIADDGILESFVQSEVESPTPRKKVYGAPGYLSRRFGLPEEFGRIILSDFGEVVDGDVRRTHNTQPNVYRSPEVMLQVPWSYPIDIWNVGAMIWDVFEGGHPFHGHNTSPGKGYYTTKAHLAEIIGLLGPPPVDFMQRGNRTSEFFSETGQ</sequence>
<proteinExistence type="predicted"/>
<comment type="caution">
    <text evidence="1">The sequence shown here is derived from an EMBL/GenBank/DDBJ whole genome shotgun (WGS) entry which is preliminary data.</text>
</comment>
<dbReference type="Proteomes" id="UP001148737">
    <property type="component" value="Unassembled WGS sequence"/>
</dbReference>
<protein>
    <submittedName>
        <fullName evidence="1">Uncharacterized protein</fullName>
    </submittedName>
</protein>
<evidence type="ECO:0000313" key="1">
    <source>
        <dbReference type="EMBL" id="KAJ3495876.1"/>
    </source>
</evidence>
<organism evidence="1 2">
    <name type="scientific">Lecanicillium saksenae</name>
    <dbReference type="NCBI Taxonomy" id="468837"/>
    <lineage>
        <taxon>Eukaryota</taxon>
        <taxon>Fungi</taxon>
        <taxon>Dikarya</taxon>
        <taxon>Ascomycota</taxon>
        <taxon>Pezizomycotina</taxon>
        <taxon>Sordariomycetes</taxon>
        <taxon>Hypocreomycetidae</taxon>
        <taxon>Hypocreales</taxon>
        <taxon>Cordycipitaceae</taxon>
        <taxon>Lecanicillium</taxon>
    </lineage>
</organism>
<dbReference type="EMBL" id="JANAKD010000239">
    <property type="protein sequence ID" value="KAJ3495876.1"/>
    <property type="molecule type" value="Genomic_DNA"/>
</dbReference>